<dbReference type="EMBL" id="KK116531">
    <property type="protein sequence ID" value="KFM68019.1"/>
    <property type="molecule type" value="Genomic_DNA"/>
</dbReference>
<organism evidence="1 2">
    <name type="scientific">Stegodyphus mimosarum</name>
    <name type="common">African social velvet spider</name>
    <dbReference type="NCBI Taxonomy" id="407821"/>
    <lineage>
        <taxon>Eukaryota</taxon>
        <taxon>Metazoa</taxon>
        <taxon>Ecdysozoa</taxon>
        <taxon>Arthropoda</taxon>
        <taxon>Chelicerata</taxon>
        <taxon>Arachnida</taxon>
        <taxon>Araneae</taxon>
        <taxon>Araneomorphae</taxon>
        <taxon>Entelegynae</taxon>
        <taxon>Eresoidea</taxon>
        <taxon>Eresidae</taxon>
        <taxon>Stegodyphus</taxon>
    </lineage>
</organism>
<dbReference type="OMA" id="KFERHYG"/>
<keyword evidence="2" id="KW-1185">Reference proteome</keyword>
<name>A0A087TSD0_STEMI</name>
<evidence type="ECO:0000313" key="1">
    <source>
        <dbReference type="EMBL" id="KFM68019.1"/>
    </source>
</evidence>
<dbReference type="Proteomes" id="UP000054359">
    <property type="component" value="Unassembled WGS sequence"/>
</dbReference>
<gene>
    <name evidence="1" type="ORF">X975_02455</name>
</gene>
<reference evidence="1 2" key="1">
    <citation type="submission" date="2013-11" db="EMBL/GenBank/DDBJ databases">
        <title>Genome sequencing of Stegodyphus mimosarum.</title>
        <authorList>
            <person name="Bechsgaard J."/>
        </authorList>
    </citation>
    <scope>NUCLEOTIDE SEQUENCE [LARGE SCALE GENOMIC DNA]</scope>
</reference>
<evidence type="ECO:0000313" key="2">
    <source>
        <dbReference type="Proteomes" id="UP000054359"/>
    </source>
</evidence>
<dbReference type="AlphaFoldDB" id="A0A087TSD0"/>
<accession>A0A087TSD0</accession>
<feature type="non-terminal residue" evidence="1">
    <location>
        <position position="79"/>
    </location>
</feature>
<proteinExistence type="predicted"/>
<protein>
    <submittedName>
        <fullName evidence="1">Uncharacterized protein</fullName>
    </submittedName>
</protein>
<sequence length="79" mass="9106">MSHGVRNKMDFRPPAPLTFSVGNVKEKWKQELENYLLATEKDAKPDKTKIAILLNLLGTKGLEIYNTFRFEPPENKEKS</sequence>
<dbReference type="OrthoDB" id="6432042at2759"/>